<proteinExistence type="predicted"/>
<dbReference type="Proteomes" id="UP001057474">
    <property type="component" value="Chromosome"/>
</dbReference>
<protein>
    <recommendedName>
        <fullName evidence="3">Dot/Icm T4SS effector</fullName>
    </recommendedName>
</protein>
<organism evidence="1 2">
    <name type="scientific">Legionella lytica</name>
    <dbReference type="NCBI Taxonomy" id="96232"/>
    <lineage>
        <taxon>Bacteria</taxon>
        <taxon>Pseudomonadati</taxon>
        <taxon>Pseudomonadota</taxon>
        <taxon>Gammaproteobacteria</taxon>
        <taxon>Legionellales</taxon>
        <taxon>Legionellaceae</taxon>
        <taxon>Legionella</taxon>
    </lineage>
</organism>
<evidence type="ECO:0008006" key="3">
    <source>
        <dbReference type="Google" id="ProtNLM"/>
    </source>
</evidence>
<keyword evidence="2" id="KW-1185">Reference proteome</keyword>
<accession>A0ABY4YAX2</accession>
<evidence type="ECO:0000313" key="1">
    <source>
        <dbReference type="EMBL" id="USQ14803.1"/>
    </source>
</evidence>
<evidence type="ECO:0000313" key="2">
    <source>
        <dbReference type="Proteomes" id="UP001057474"/>
    </source>
</evidence>
<reference evidence="1" key="1">
    <citation type="submission" date="2021-03" db="EMBL/GenBank/DDBJ databases">
        <title>Legionella lytica PCM 2298.</title>
        <authorList>
            <person name="Koper P."/>
        </authorList>
    </citation>
    <scope>NUCLEOTIDE SEQUENCE</scope>
    <source>
        <strain evidence="1">PCM 2298</strain>
    </source>
</reference>
<name>A0ABY4YAX2_9GAMM</name>
<sequence length="313" mass="35180">MSYFFAQSADKLHTNEDYAEYSFEDDISSDDDFYDDLSTPVNEERAGRNHFFEPVTQLGAHCKLAAIANVEQYFATQMKFEPLPLYKKGEAKYSIRQIGKSFGSSQGEVLEIAALSQIFEVLGYQNTIHQFSPTEYGAFLVRIDLELIKGNLPVIAFPVTRDIDDVEQRGQPNLRPNPPEETEHAAVIIACDIAEETLTLVHWGAYYTVSAQELFIANQQLAETRSVEYYSQTPDVHIRYDRPDKYMPLFSPSVTPAKTSITPSPLSGFKGKLLIAQKPLDLELLDAQRLSLFSSLNGGDVNMEESSSSFTCR</sequence>
<gene>
    <name evidence="1" type="ORF">J2N86_05745</name>
</gene>
<dbReference type="RefSeq" id="WP_252581615.1">
    <property type="nucleotide sequence ID" value="NZ_CP071527.1"/>
</dbReference>
<dbReference type="EMBL" id="CP071527">
    <property type="protein sequence ID" value="USQ14803.1"/>
    <property type="molecule type" value="Genomic_DNA"/>
</dbReference>